<dbReference type="InterPro" id="IPR008258">
    <property type="entry name" value="Transglycosylase_SLT_dom_1"/>
</dbReference>
<dbReference type="SUPFAM" id="SSF53955">
    <property type="entry name" value="Lysozyme-like"/>
    <property type="match status" value="1"/>
</dbReference>
<protein>
    <submittedName>
        <fullName evidence="3">Lytic transglycosylase</fullName>
    </submittedName>
</protein>
<feature type="domain" description="Transglycosylase SLT" evidence="2">
    <location>
        <begin position="20"/>
        <end position="69"/>
    </location>
</feature>
<reference evidence="3" key="2">
    <citation type="journal article" date="2018" name="ISME J.">
        <title>A dynamic microbial community with high functional redundancy inhabits the cold, oxic subseafloor aquifer.</title>
        <authorList>
            <person name="Tully B.J."/>
            <person name="Wheat C.G."/>
            <person name="Glazer B.T."/>
            <person name="Huber J.A."/>
        </authorList>
    </citation>
    <scope>NUCLEOTIDE SEQUENCE</scope>
    <source>
        <strain evidence="3">NORP83</strain>
    </source>
</reference>
<reference key="1">
    <citation type="submission" date="2017-08" db="EMBL/GenBank/DDBJ databases">
        <title>A dynamic microbial community with high functional redundancy inhabits the cold, oxic subseafloor aquifer.</title>
        <authorList>
            <person name="Tully B.J."/>
            <person name="Wheat C.G."/>
            <person name="Glazer B.T."/>
            <person name="Huber J.A."/>
        </authorList>
    </citation>
    <scope>NUCLEOTIDE SEQUENCE [LARGE SCALE GENOMIC DNA]</scope>
</reference>
<evidence type="ECO:0000313" key="3">
    <source>
        <dbReference type="EMBL" id="PCJ02977.1"/>
    </source>
</evidence>
<dbReference type="EMBL" id="NVUS01000003">
    <property type="protein sequence ID" value="PCJ02977.1"/>
    <property type="molecule type" value="Genomic_DNA"/>
</dbReference>
<organism evidence="3">
    <name type="scientific">OCS116 cluster bacterium</name>
    <dbReference type="NCBI Taxonomy" id="2030921"/>
    <lineage>
        <taxon>Bacteria</taxon>
        <taxon>Pseudomonadati</taxon>
        <taxon>Pseudomonadota</taxon>
        <taxon>Alphaproteobacteria</taxon>
        <taxon>OCS116 cluster</taxon>
    </lineage>
</organism>
<name>A0A2A4Z7G9_9PROT</name>
<dbReference type="Gene3D" id="1.10.530.10">
    <property type="match status" value="1"/>
</dbReference>
<dbReference type="InterPro" id="IPR023346">
    <property type="entry name" value="Lysozyme-like_dom_sf"/>
</dbReference>
<dbReference type="Pfam" id="PF01464">
    <property type="entry name" value="SLT"/>
    <property type="match status" value="1"/>
</dbReference>
<sequence length="322" mass="35225">MPTNSNITALSKTQIAAKHIKFAAEKTGVDFDYLLQTAKRESAFDPNAKAKTSSATGLFQFVRQTWYETLHDFGPKHGYGDFSKNIQRDKSGRYFVPNQQAKNAILDLRKDPKAASLMAAEFSKQNTQYLTGKIGRTPKAAELYMAHFMGRGAAAKLINLQQRAPDMKAAEVFPSHAASNKSIFYSKGQARSIAQVYNNLAKHHVQLAKAKGLDPEKIENVAKLIPFLPSNDGFFGSLFGNQSPNQGAIKPFAYTGIGTGMARQNSQPLGQMNALLLAQIAGQTFNQAQASDNPKPLPEANLNQYDSASIAKTRNFFSVTAK</sequence>
<evidence type="ECO:0000256" key="1">
    <source>
        <dbReference type="ARBA" id="ARBA00009387"/>
    </source>
</evidence>
<accession>A0A2A4Z7G9</accession>
<comment type="similarity">
    <text evidence="1">Belongs to the virb1 family.</text>
</comment>
<proteinExistence type="inferred from homology"/>
<gene>
    <name evidence="3" type="ORF">COB13_03270</name>
</gene>
<dbReference type="AlphaFoldDB" id="A0A2A4Z7G9"/>
<comment type="caution">
    <text evidence="3">The sequence shown here is derived from an EMBL/GenBank/DDBJ whole genome shotgun (WGS) entry which is preliminary data.</text>
</comment>
<evidence type="ECO:0000259" key="2">
    <source>
        <dbReference type="Pfam" id="PF01464"/>
    </source>
</evidence>